<dbReference type="PANTHER" id="PTHR44591">
    <property type="entry name" value="STRESS RESPONSE REGULATOR PROTEIN 1"/>
    <property type="match status" value="1"/>
</dbReference>
<gene>
    <name evidence="4" type="ordered locus">Mboo_1814</name>
</gene>
<proteinExistence type="predicted"/>
<organism evidence="4 5">
    <name type="scientific">Methanoregula boonei (strain DSM 21154 / JCM 14090 / 6A8)</name>
    <dbReference type="NCBI Taxonomy" id="456442"/>
    <lineage>
        <taxon>Archaea</taxon>
        <taxon>Methanobacteriati</taxon>
        <taxon>Methanobacteriota</taxon>
        <taxon>Stenosarchaea group</taxon>
        <taxon>Methanomicrobia</taxon>
        <taxon>Methanomicrobiales</taxon>
        <taxon>Methanoregulaceae</taxon>
        <taxon>Methanoregula</taxon>
    </lineage>
</organism>
<protein>
    <submittedName>
        <fullName evidence="4">Response regulator receiver protein</fullName>
    </submittedName>
</protein>
<dbReference type="InterPro" id="IPR050595">
    <property type="entry name" value="Bact_response_regulator"/>
</dbReference>
<dbReference type="OrthoDB" id="9652at2157"/>
<feature type="domain" description="Response regulatory" evidence="3">
    <location>
        <begin position="3"/>
        <end position="121"/>
    </location>
</feature>
<dbReference type="AlphaFoldDB" id="A7I9B9"/>
<dbReference type="Gene3D" id="3.40.50.2300">
    <property type="match status" value="1"/>
</dbReference>
<evidence type="ECO:0000259" key="3">
    <source>
        <dbReference type="PROSITE" id="PS50110"/>
    </source>
</evidence>
<evidence type="ECO:0000256" key="1">
    <source>
        <dbReference type="ARBA" id="ARBA00022553"/>
    </source>
</evidence>
<dbReference type="GeneID" id="5411448"/>
<dbReference type="SMART" id="SM00448">
    <property type="entry name" value="REC"/>
    <property type="match status" value="1"/>
</dbReference>
<keyword evidence="5" id="KW-1185">Reference proteome</keyword>
<dbReference type="HOGENOM" id="CLU_000445_69_17_2"/>
<dbReference type="Proteomes" id="UP000002408">
    <property type="component" value="Chromosome"/>
</dbReference>
<name>A7I9B9_METB6</name>
<keyword evidence="1 2" id="KW-0597">Phosphoprotein</keyword>
<dbReference type="STRING" id="456442.Mboo_1814"/>
<feature type="modified residue" description="4-aspartylphosphate" evidence="2">
    <location>
        <position position="54"/>
    </location>
</feature>
<dbReference type="PROSITE" id="PS50110">
    <property type="entry name" value="RESPONSE_REGULATORY"/>
    <property type="match status" value="1"/>
</dbReference>
<dbReference type="PANTHER" id="PTHR44591:SF3">
    <property type="entry name" value="RESPONSE REGULATORY DOMAIN-CONTAINING PROTEIN"/>
    <property type="match status" value="1"/>
</dbReference>
<dbReference type="GO" id="GO:0000160">
    <property type="term" value="P:phosphorelay signal transduction system"/>
    <property type="evidence" value="ECO:0007669"/>
    <property type="project" value="InterPro"/>
</dbReference>
<accession>A7I9B9</accession>
<dbReference type="eggNOG" id="arCOG02597">
    <property type="taxonomic scope" value="Archaea"/>
</dbReference>
<evidence type="ECO:0000313" key="5">
    <source>
        <dbReference type="Proteomes" id="UP000002408"/>
    </source>
</evidence>
<dbReference type="InterPro" id="IPR001789">
    <property type="entry name" value="Sig_transdc_resp-reg_receiver"/>
</dbReference>
<evidence type="ECO:0000313" key="4">
    <source>
        <dbReference type="EMBL" id="ABS56330.1"/>
    </source>
</evidence>
<dbReference type="CDD" id="cd00156">
    <property type="entry name" value="REC"/>
    <property type="match status" value="1"/>
</dbReference>
<dbReference type="SUPFAM" id="SSF52172">
    <property type="entry name" value="CheY-like"/>
    <property type="match status" value="1"/>
</dbReference>
<dbReference type="Pfam" id="PF00072">
    <property type="entry name" value="Response_reg"/>
    <property type="match status" value="1"/>
</dbReference>
<dbReference type="EMBL" id="CP000780">
    <property type="protein sequence ID" value="ABS56330.1"/>
    <property type="molecule type" value="Genomic_DNA"/>
</dbReference>
<reference evidence="5" key="1">
    <citation type="journal article" date="2015" name="Microbiology">
        <title>Genome of Methanoregula boonei 6A8 reveals adaptations to oligotrophic peatland environments.</title>
        <authorList>
            <person name="Braeuer S."/>
            <person name="Cadillo-Quiroz H."/>
            <person name="Kyrpides N."/>
            <person name="Woyke T."/>
            <person name="Goodwin L."/>
            <person name="Detter C."/>
            <person name="Podell S."/>
            <person name="Yavitt J.B."/>
            <person name="Zinder S.H."/>
        </authorList>
    </citation>
    <scope>NUCLEOTIDE SEQUENCE [LARGE SCALE GENOMIC DNA]</scope>
    <source>
        <strain evidence="5">DSM 21154 / JCM 14090 / 6A8</strain>
    </source>
</reference>
<evidence type="ECO:0000256" key="2">
    <source>
        <dbReference type="PROSITE-ProRule" id="PRU00169"/>
    </source>
</evidence>
<sequence>MDKIAVIDDDPSIVEVFSQTLTFFGYDTCTFTDPAVALASLPCEDPAPSLILLDLMMSPITGLQFLEEQKKSTSINGIPVIIVSAWDLPPEDRQRFGGVIADVIRKPVHPRDLAGCIQTALDREKTGSADQQ</sequence>
<dbReference type="KEGG" id="mbn:Mboo_1814"/>
<dbReference type="RefSeq" id="WP_012107381.1">
    <property type="nucleotide sequence ID" value="NC_009712.1"/>
</dbReference>
<dbReference type="InterPro" id="IPR011006">
    <property type="entry name" value="CheY-like_superfamily"/>
</dbReference>